<feature type="region of interest" description="Disordered" evidence="1">
    <location>
        <begin position="98"/>
        <end position="117"/>
    </location>
</feature>
<sequence>MLTHKELKARALDRADVKDEYDQLDDEFSLLDQFLKARSAAGITQAEVAERIGTTQSVIARLESGSGKHSPSLATLQKYANALGCRLEMKIVKVKSSNREKNHPACATNHPACATKR</sequence>
<accession>E1YJV8</accession>
<evidence type="ECO:0000256" key="1">
    <source>
        <dbReference type="SAM" id="MobiDB-lite"/>
    </source>
</evidence>
<dbReference type="Gene3D" id="1.10.260.40">
    <property type="entry name" value="lambda repressor-like DNA-binding domains"/>
    <property type="match status" value="1"/>
</dbReference>
<dbReference type="GO" id="GO:0003677">
    <property type="term" value="F:DNA binding"/>
    <property type="evidence" value="ECO:0007669"/>
    <property type="project" value="InterPro"/>
</dbReference>
<evidence type="ECO:0000259" key="2">
    <source>
        <dbReference type="PROSITE" id="PS50943"/>
    </source>
</evidence>
<proteinExistence type="predicted"/>
<reference evidence="3" key="1">
    <citation type="journal article" date="2011" name="Environ. Microbiol.">
        <title>Genomic insights into the metabolic potential of the polycyclic aromatic hydrocarbon degrading sulfate-reducing Deltaproteobacterium N47.</title>
        <authorList>
            <person name="Bergmann F."/>
            <person name="Selesi D."/>
            <person name="Weinmaier T."/>
            <person name="Tischler P."/>
            <person name="Rattei T."/>
            <person name="Meckenstock R.U."/>
        </authorList>
    </citation>
    <scope>NUCLEOTIDE SEQUENCE</scope>
</reference>
<name>E1YJV8_9BACT</name>
<dbReference type="InterPro" id="IPR001387">
    <property type="entry name" value="Cro/C1-type_HTH"/>
</dbReference>
<protein>
    <recommendedName>
        <fullName evidence="2">HTH cro/C1-type domain-containing protein</fullName>
    </recommendedName>
</protein>
<dbReference type="EMBL" id="FR695877">
    <property type="protein sequence ID" value="CBX31562.1"/>
    <property type="molecule type" value="Genomic_DNA"/>
</dbReference>
<organism evidence="3">
    <name type="scientific">uncultured Desulfobacterium sp</name>
    <dbReference type="NCBI Taxonomy" id="201089"/>
    <lineage>
        <taxon>Bacteria</taxon>
        <taxon>Pseudomonadati</taxon>
        <taxon>Thermodesulfobacteriota</taxon>
        <taxon>Desulfobacteria</taxon>
        <taxon>Desulfobacterales</taxon>
        <taxon>Desulfobacteriaceae</taxon>
        <taxon>Desulfobacterium</taxon>
        <taxon>environmental samples</taxon>
    </lineage>
</organism>
<evidence type="ECO:0000313" key="3">
    <source>
        <dbReference type="EMBL" id="CBX31562.1"/>
    </source>
</evidence>
<gene>
    <name evidence="3" type="ORF">N47_E50740</name>
</gene>
<feature type="domain" description="HTH cro/C1-type" evidence="2">
    <location>
        <begin position="36"/>
        <end position="90"/>
    </location>
</feature>
<dbReference type="SMART" id="SM00530">
    <property type="entry name" value="HTH_XRE"/>
    <property type="match status" value="1"/>
</dbReference>
<dbReference type="PROSITE" id="PS50943">
    <property type="entry name" value="HTH_CROC1"/>
    <property type="match status" value="1"/>
</dbReference>
<dbReference type="InterPro" id="IPR010982">
    <property type="entry name" value="Lambda_DNA-bd_dom_sf"/>
</dbReference>
<dbReference type="SUPFAM" id="SSF47413">
    <property type="entry name" value="lambda repressor-like DNA-binding domains"/>
    <property type="match status" value="1"/>
</dbReference>
<dbReference type="CDD" id="cd00093">
    <property type="entry name" value="HTH_XRE"/>
    <property type="match status" value="1"/>
</dbReference>
<dbReference type="AlphaFoldDB" id="E1YJV8"/>
<dbReference type="Pfam" id="PF01381">
    <property type="entry name" value="HTH_3"/>
    <property type="match status" value="1"/>
</dbReference>